<dbReference type="Proteomes" id="UP000259862">
    <property type="component" value="Segment"/>
</dbReference>
<name>A0A345MHK5_9CAUD</name>
<proteinExistence type="predicted"/>
<evidence type="ECO:0000313" key="1">
    <source>
        <dbReference type="EMBL" id="AXH70036.1"/>
    </source>
</evidence>
<keyword evidence="2" id="KW-1185">Reference proteome</keyword>
<dbReference type="GeneID" id="55610494"/>
<sequence length="73" mass="8412">MNKELKNIVDTGKKLGNMTLDVIELLLVARKADMAQRKAAEAYISMFEEQRGKVKTEQDWKILYNGVKKRLTV</sequence>
<accession>A0A345MHK5</accession>
<reference evidence="1 2" key="1">
    <citation type="submission" date="2018-07" db="EMBL/GenBank/DDBJ databases">
        <authorList>
            <person name="Hale R.H."/>
            <person name="Adeyemo E.A."/>
            <person name="Delwel I.O."/>
            <person name="Garcia C."/>
            <person name="Hamid F."/>
            <person name="Martinez A."/>
            <person name="Perez Osorio E."/>
            <person name="Smith B."/>
            <person name="Standridge C.A."/>
            <person name="Bhuiyan S."/>
            <person name="Visi D.K."/>
            <person name="Allen M.S."/>
            <person name="Hughes L.E."/>
            <person name="Garlena R.A."/>
            <person name="Russell D.A."/>
            <person name="Pope W.H."/>
            <person name="Jacobs-Sera D."/>
            <person name="Hatfull G.F."/>
        </authorList>
    </citation>
    <scope>NUCLEOTIDE SEQUENCE [LARGE SCALE GENOMIC DNA]</scope>
</reference>
<dbReference type="RefSeq" id="YP_009840347.1">
    <property type="nucleotide sequence ID" value="NC_048724.1"/>
</dbReference>
<protein>
    <submittedName>
        <fullName evidence="1">Uncharacterized protein</fullName>
    </submittedName>
</protein>
<gene>
    <name evidence="1" type="primary">215</name>
    <name evidence="1" type="ORF">SEA_KARIMAC_215</name>
</gene>
<evidence type="ECO:0000313" key="2">
    <source>
        <dbReference type="Proteomes" id="UP000259862"/>
    </source>
</evidence>
<dbReference type="EMBL" id="MH590599">
    <property type="protein sequence ID" value="AXH70036.1"/>
    <property type="molecule type" value="Genomic_DNA"/>
</dbReference>
<organism evidence="1 2">
    <name type="scientific">Streptomyces phage Karimac</name>
    <dbReference type="NCBI Taxonomy" id="2283303"/>
    <lineage>
        <taxon>Viruses</taxon>
        <taxon>Duplodnaviria</taxon>
        <taxon>Heunggongvirae</taxon>
        <taxon>Uroviricota</taxon>
        <taxon>Caudoviricetes</taxon>
        <taxon>Stanwilliamsviridae</taxon>
        <taxon>Boydwoodruffvirinae</taxon>
        <taxon>Karimacvirus</taxon>
        <taxon>Karimacvirus karimac</taxon>
        <taxon>Streptomyces virus Karimac</taxon>
    </lineage>
</organism>
<dbReference type="KEGG" id="vg:55610494"/>